<keyword evidence="4" id="KW-0413">Isomerase</keyword>
<sequence length="214" mass="23912">MSNFLEECLVYRDDDLLVINKPAGLLSVPGKGDALFDSVLSRLQAIEAKTLLVHRLDRDTSGLLVFALNRPAQSHISRQFQDRQTKKLYQAIVEGQPVDQGQVDVPVCYDPKNPPLHIADPDYPKSALTYFKVLDQFQLKGQPVSRVALTPITGRSHQLRVHMQYIDHPIIGDTLYATTVGQSLSDRLCLHATELSFIHPVTGQTLNFVCPPPF</sequence>
<protein>
    <recommendedName>
        <fullName evidence="10">Dual-specificity RNA pseudouridine synthase RluA</fullName>
        <ecNumber evidence="8">5.4.99.28</ecNumber>
        <ecNumber evidence="9">5.4.99.29</ecNumber>
    </recommendedName>
    <alternativeName>
        <fullName evidence="11">23S rRNA pseudouridine(746) synthase</fullName>
    </alternativeName>
    <alternativeName>
        <fullName evidence="14">Ribosomal large subunit pseudouridine synthase A</fullName>
    </alternativeName>
    <alternativeName>
        <fullName evidence="13">rRNA pseudouridylate synthase A</fullName>
    </alternativeName>
    <alternativeName>
        <fullName evidence="15">rRNA-uridine isomerase A</fullName>
    </alternativeName>
    <alternativeName>
        <fullName evidence="12">tRNA pseudouridine(32) synthase</fullName>
    </alternativeName>
</protein>
<dbReference type="RefSeq" id="WP_087620418.1">
    <property type="nucleotide sequence ID" value="NZ_JAKVJF010000021.1"/>
</dbReference>
<dbReference type="Proteomes" id="UP000196536">
    <property type="component" value="Unassembled WGS sequence"/>
</dbReference>
<keyword evidence="18" id="KW-1185">Reference proteome</keyword>
<evidence type="ECO:0000256" key="8">
    <source>
        <dbReference type="ARBA" id="ARBA00038944"/>
    </source>
</evidence>
<dbReference type="PANTHER" id="PTHR21600">
    <property type="entry name" value="MITOCHONDRIAL RNA PSEUDOURIDINE SYNTHASE"/>
    <property type="match status" value="1"/>
</dbReference>
<dbReference type="Pfam" id="PF00849">
    <property type="entry name" value="PseudoU_synth_2"/>
    <property type="match status" value="1"/>
</dbReference>
<proteinExistence type="inferred from homology"/>
<dbReference type="InterPro" id="IPR006224">
    <property type="entry name" value="PsdUridine_synth_RluA-like_CS"/>
</dbReference>
<dbReference type="GO" id="GO:0160142">
    <property type="term" value="F:23S rRNA pseudouridine(746) synthase activity"/>
    <property type="evidence" value="ECO:0007669"/>
    <property type="project" value="UniProtKB-EC"/>
</dbReference>
<dbReference type="EMBL" id="NEXX01000002">
    <property type="protein sequence ID" value="OUY07476.1"/>
    <property type="molecule type" value="Genomic_DNA"/>
</dbReference>
<evidence type="ECO:0000256" key="9">
    <source>
        <dbReference type="ARBA" id="ARBA00038945"/>
    </source>
</evidence>
<gene>
    <name evidence="17" type="ORF">CAP51_06900</name>
</gene>
<evidence type="ECO:0000256" key="7">
    <source>
        <dbReference type="ARBA" id="ARBA00037305"/>
    </source>
</evidence>
<evidence type="ECO:0000256" key="6">
    <source>
        <dbReference type="ARBA" id="ARBA00036916"/>
    </source>
</evidence>
<keyword evidence="2" id="KW-0698">rRNA processing</keyword>
<evidence type="ECO:0000256" key="5">
    <source>
        <dbReference type="ARBA" id="ARBA00036184"/>
    </source>
</evidence>
<evidence type="ECO:0000256" key="10">
    <source>
        <dbReference type="ARBA" id="ARBA00039988"/>
    </source>
</evidence>
<evidence type="ECO:0000313" key="18">
    <source>
        <dbReference type="Proteomes" id="UP000196536"/>
    </source>
</evidence>
<evidence type="ECO:0000313" key="17">
    <source>
        <dbReference type="EMBL" id="OUY07476.1"/>
    </source>
</evidence>
<evidence type="ECO:0000259" key="16">
    <source>
        <dbReference type="Pfam" id="PF00849"/>
    </source>
</evidence>
<feature type="domain" description="Pseudouridine synthase RsuA/RluA-like" evidence="16">
    <location>
        <begin position="15"/>
        <end position="164"/>
    </location>
</feature>
<comment type="similarity">
    <text evidence="1">Belongs to the pseudouridine synthase RluA family.</text>
</comment>
<dbReference type="InterPro" id="IPR050188">
    <property type="entry name" value="RluA_PseudoU_synthase"/>
</dbReference>
<evidence type="ECO:0000256" key="13">
    <source>
        <dbReference type="ARBA" id="ARBA00042844"/>
    </source>
</evidence>
<evidence type="ECO:0000256" key="15">
    <source>
        <dbReference type="ARBA" id="ARBA00043143"/>
    </source>
</evidence>
<dbReference type="GO" id="GO:0008033">
    <property type="term" value="P:tRNA processing"/>
    <property type="evidence" value="ECO:0007669"/>
    <property type="project" value="UniProtKB-KW"/>
</dbReference>
<evidence type="ECO:0000256" key="12">
    <source>
        <dbReference type="ARBA" id="ARBA00042372"/>
    </source>
</evidence>
<dbReference type="Gene3D" id="3.30.2350.10">
    <property type="entry name" value="Pseudouridine synthase"/>
    <property type="match status" value="1"/>
</dbReference>
<dbReference type="CDD" id="cd02869">
    <property type="entry name" value="PseudoU_synth_RluA_like"/>
    <property type="match status" value="1"/>
</dbReference>
<comment type="caution">
    <text evidence="17">The sequence shown here is derived from an EMBL/GenBank/DDBJ whole genome shotgun (WGS) entry which is preliminary data.</text>
</comment>
<dbReference type="AlphaFoldDB" id="A0A1Z9YZ44"/>
<dbReference type="SUPFAM" id="SSF55120">
    <property type="entry name" value="Pseudouridine synthase"/>
    <property type="match status" value="1"/>
</dbReference>
<evidence type="ECO:0000256" key="11">
    <source>
        <dbReference type="ARBA" id="ARBA00041266"/>
    </source>
</evidence>
<dbReference type="PANTHER" id="PTHR21600:SF91">
    <property type="entry name" value="DUAL-SPECIFICITY RNA PSEUDOURIDINE SYNTHASE RLUA"/>
    <property type="match status" value="1"/>
</dbReference>
<dbReference type="EC" id="5.4.99.29" evidence="9"/>
<dbReference type="GO" id="GO:0000455">
    <property type="term" value="P:enzyme-directed rRNA pseudouridine synthesis"/>
    <property type="evidence" value="ECO:0007669"/>
    <property type="project" value="TreeGrafter"/>
</dbReference>
<evidence type="ECO:0000256" key="2">
    <source>
        <dbReference type="ARBA" id="ARBA00022552"/>
    </source>
</evidence>
<dbReference type="InterPro" id="IPR020103">
    <property type="entry name" value="PsdUridine_synth_cat_dom_sf"/>
</dbReference>
<evidence type="ECO:0000256" key="4">
    <source>
        <dbReference type="ARBA" id="ARBA00023235"/>
    </source>
</evidence>
<dbReference type="OrthoDB" id="9807829at2"/>
<keyword evidence="3" id="KW-0819">tRNA processing</keyword>
<dbReference type="EC" id="5.4.99.28" evidence="8"/>
<organism evidence="17 18">
    <name type="scientific">Acinetobacter populi</name>
    <dbReference type="NCBI Taxonomy" id="1582270"/>
    <lineage>
        <taxon>Bacteria</taxon>
        <taxon>Pseudomonadati</taxon>
        <taxon>Pseudomonadota</taxon>
        <taxon>Gammaproteobacteria</taxon>
        <taxon>Moraxellales</taxon>
        <taxon>Moraxellaceae</taxon>
        <taxon>Acinetobacter</taxon>
    </lineage>
</organism>
<dbReference type="InterPro" id="IPR006145">
    <property type="entry name" value="PsdUridine_synth_RsuA/RluA"/>
</dbReference>
<evidence type="ECO:0000256" key="3">
    <source>
        <dbReference type="ARBA" id="ARBA00022694"/>
    </source>
</evidence>
<comment type="function">
    <text evidence="7">Dual specificity enzyme that catalyzes the synthesis of pseudouridine from uracil-746 in 23S ribosomal RNA and from uracil-32 in the anticodon stem and loop of transfer RNAs.</text>
</comment>
<reference evidence="17 18" key="1">
    <citation type="submission" date="2017-05" db="EMBL/GenBank/DDBJ databases">
        <title>Acinetobacter populi ANC 5415 (= PBJ7), whole genome shotgun sequencing project.</title>
        <authorList>
            <person name="Nemec A."/>
            <person name="Radolfova-Krizova L."/>
        </authorList>
    </citation>
    <scope>NUCLEOTIDE SEQUENCE [LARGE SCALE GENOMIC DNA]</scope>
    <source>
        <strain evidence="17 18">PBJ7</strain>
    </source>
</reference>
<accession>A0A1Z9YZ44</accession>
<dbReference type="GO" id="GO:0160151">
    <property type="term" value="F:tRNA pseudouridine(32) synthase activity"/>
    <property type="evidence" value="ECO:0007669"/>
    <property type="project" value="UniProtKB-EC"/>
</dbReference>
<evidence type="ECO:0000256" key="14">
    <source>
        <dbReference type="ARBA" id="ARBA00042883"/>
    </source>
</evidence>
<dbReference type="GO" id="GO:0003723">
    <property type="term" value="F:RNA binding"/>
    <property type="evidence" value="ECO:0007669"/>
    <property type="project" value="InterPro"/>
</dbReference>
<comment type="catalytic activity">
    <reaction evidence="6">
        <text>uridine(746) in 23S rRNA = pseudouridine(746) in 23S rRNA</text>
        <dbReference type="Rhea" id="RHEA:42548"/>
        <dbReference type="Rhea" id="RHEA-COMP:10109"/>
        <dbReference type="Rhea" id="RHEA-COMP:10110"/>
        <dbReference type="ChEBI" id="CHEBI:65314"/>
        <dbReference type="ChEBI" id="CHEBI:65315"/>
        <dbReference type="EC" id="5.4.99.29"/>
    </reaction>
</comment>
<dbReference type="PROSITE" id="PS01129">
    <property type="entry name" value="PSI_RLU"/>
    <property type="match status" value="1"/>
</dbReference>
<evidence type="ECO:0000256" key="1">
    <source>
        <dbReference type="ARBA" id="ARBA00010876"/>
    </source>
</evidence>
<name>A0A1Z9YZ44_9GAMM</name>
<comment type="catalytic activity">
    <reaction evidence="5">
        <text>uridine(32) in tRNA = pseudouridine(32) in tRNA</text>
        <dbReference type="Rhea" id="RHEA:42544"/>
        <dbReference type="Rhea" id="RHEA-COMP:10107"/>
        <dbReference type="Rhea" id="RHEA-COMP:10108"/>
        <dbReference type="ChEBI" id="CHEBI:65314"/>
        <dbReference type="ChEBI" id="CHEBI:65315"/>
        <dbReference type="EC" id="5.4.99.28"/>
    </reaction>
</comment>